<evidence type="ECO:0000256" key="3">
    <source>
        <dbReference type="ARBA" id="ARBA00022692"/>
    </source>
</evidence>
<dbReference type="InterPro" id="IPR042267">
    <property type="entry name" value="VTC_sf"/>
</dbReference>
<dbReference type="Pfam" id="PF09359">
    <property type="entry name" value="VTC"/>
    <property type="match status" value="1"/>
</dbReference>
<evidence type="ECO:0000256" key="7">
    <source>
        <dbReference type="SAM" id="MobiDB-lite"/>
    </source>
</evidence>
<dbReference type="InterPro" id="IPR051572">
    <property type="entry name" value="VTC_Complex_Subunit"/>
</dbReference>
<evidence type="ECO:0000256" key="6">
    <source>
        <dbReference type="SAM" id="Coils"/>
    </source>
</evidence>
<feature type="transmembrane region" description="Helical" evidence="8">
    <location>
        <begin position="841"/>
        <end position="860"/>
    </location>
</feature>
<keyword evidence="5 8" id="KW-0472">Membrane</keyword>
<feature type="region of interest" description="Disordered" evidence="7">
    <location>
        <begin position="710"/>
        <end position="738"/>
    </location>
</feature>
<feature type="transmembrane region" description="Helical" evidence="8">
    <location>
        <begin position="799"/>
        <end position="820"/>
    </location>
</feature>
<dbReference type="GeneID" id="87956977"/>
<dbReference type="InterPro" id="IPR003807">
    <property type="entry name" value="DUF202"/>
</dbReference>
<dbReference type="PROSITE" id="PS51382">
    <property type="entry name" value="SPX"/>
    <property type="match status" value="1"/>
</dbReference>
<dbReference type="PANTHER" id="PTHR46140">
    <property type="entry name" value="VACUOLAR TRANSPORTER CHAPERONE 1-RELATED"/>
    <property type="match status" value="1"/>
</dbReference>
<reference evidence="10 11" key="1">
    <citation type="submission" date="2024-01" db="EMBL/GenBank/DDBJ databases">
        <title>Comparative genomics of Cryptococcus and Kwoniella reveals pathogenesis evolution and contrasting modes of karyotype evolution via chromosome fusion or intercentromeric recombination.</title>
        <authorList>
            <person name="Coelho M.A."/>
            <person name="David-Palma M."/>
            <person name="Shea T."/>
            <person name="Bowers K."/>
            <person name="McGinley-Smith S."/>
            <person name="Mohammad A.W."/>
            <person name="Gnirke A."/>
            <person name="Yurkov A.M."/>
            <person name="Nowrousian M."/>
            <person name="Sun S."/>
            <person name="Cuomo C.A."/>
            <person name="Heitman J."/>
        </authorList>
    </citation>
    <scope>NUCLEOTIDE SEQUENCE [LARGE SCALE GENOMIC DNA]</scope>
    <source>
        <strain evidence="10">CBS 11374</strain>
    </source>
</reference>
<evidence type="ECO:0000256" key="5">
    <source>
        <dbReference type="ARBA" id="ARBA00023136"/>
    </source>
</evidence>
<dbReference type="Gene3D" id="3.20.100.30">
    <property type="entry name" value="VTC, catalytic tunnel domain"/>
    <property type="match status" value="1"/>
</dbReference>
<comment type="subcellular location">
    <subcellularLocation>
        <location evidence="1">Vacuole membrane</location>
        <topology evidence="1">Multi-pass membrane protein</topology>
    </subcellularLocation>
</comment>
<feature type="compositionally biased region" description="Acidic residues" evidence="7">
    <location>
        <begin position="124"/>
        <end position="139"/>
    </location>
</feature>
<dbReference type="RefSeq" id="XP_062792612.1">
    <property type="nucleotide sequence ID" value="XM_062936561.1"/>
</dbReference>
<evidence type="ECO:0000256" key="2">
    <source>
        <dbReference type="ARBA" id="ARBA00022554"/>
    </source>
</evidence>
<keyword evidence="2" id="KW-0926">Vacuole</keyword>
<evidence type="ECO:0000259" key="9">
    <source>
        <dbReference type="PROSITE" id="PS51382"/>
    </source>
</evidence>
<feature type="compositionally biased region" description="Acidic residues" evidence="7">
    <location>
        <begin position="720"/>
        <end position="738"/>
    </location>
</feature>
<sequence>MKFGRRIKDSRYAEWADQYIDYSGLKKQIKSNLPWNDTAEANFIQSLKNELAKCEKFQREKSEELMRKITGLEKEVRGLVEKAGLEHESGDDVDEGESEDQGGNDHRTPGDVERHVKDLRDDDGGSDDDDGDDDDDDASSDISIDAIEERFRELEEEVAVLVADVHDLALFTKLNFTGFIKIVKKHDKLTGFSLKPTFNKDFLERHPFYRMNYDPLIVKLSKLFDLVRTRGHPVEGDSSAGGSQNAFVRSTTKYWVHDENIVPLKLAIMKHLPVLVFDPNKEFSKADSAITSIYFDNEDLELYLGRLEKTEGAEAIRMRWYGDVTGTTVFVERKTHREDWTGEKSVKERFTIKEGKMNDFLAGHHTMDEEFDALVKKGKKSEKEVEGMKQLANEIQYAIITRKLRPVMRTFYNRTAFQLPGNATVRISLDTELTMVREDNFDGNDRTNGNWRRNDIGIDHPFGNLTPSEKELFPYGVLEVKLATKVGEEPPQWIRDLIDSHLVEAVPKFSKFIHGCASLLPERVDLVPFWLPQMDQDIRKPVQAKSRVLIERPHSNAHSSTSNTNSAIHSPARSSQPSYHEPVSEGEEDEEFMVQTARNEDDYLRLPPGAAAEARAARDFREQKLREEAASRAGASRTVNGNGSASKQSQPTSSKANGNGDAFIDGLPKSKYDPSLRIDPLASSDRFDKNVSILDAKSLKKLNEAAAKNEQAKKAIAQQDDSEDEDDGGEGQEDEDDNQVIYVSQFQAPPGKRISVPVRVEPKVVFAAERTFLKWAHFAILLSGVSITLLNFIPPDDSIGMISALLFTLTALLAIVYSGGMYAYRILKLRKRMAIDYHDKYGPTVLTAALIGSVLVNLVLRLREL</sequence>
<dbReference type="Proteomes" id="UP001329825">
    <property type="component" value="Chromosome 6"/>
</dbReference>
<feature type="compositionally biased region" description="Acidic residues" evidence="7">
    <location>
        <begin position="91"/>
        <end position="102"/>
    </location>
</feature>
<dbReference type="CDD" id="cd14480">
    <property type="entry name" value="SPX_VTC2_like"/>
    <property type="match status" value="1"/>
</dbReference>
<protein>
    <recommendedName>
        <fullName evidence="9">SPX domain-containing protein</fullName>
    </recommendedName>
</protein>
<keyword evidence="6" id="KW-0175">Coiled coil</keyword>
<dbReference type="Pfam" id="PF02656">
    <property type="entry name" value="DUF202"/>
    <property type="match status" value="1"/>
</dbReference>
<dbReference type="InterPro" id="IPR004331">
    <property type="entry name" value="SPX_dom"/>
</dbReference>
<dbReference type="CDD" id="cd07751">
    <property type="entry name" value="PolyPPase_VTC4_like"/>
    <property type="match status" value="1"/>
</dbReference>
<dbReference type="EMBL" id="CP141886">
    <property type="protein sequence ID" value="WRT67872.1"/>
    <property type="molecule type" value="Genomic_DNA"/>
</dbReference>
<feature type="region of interest" description="Disordered" evidence="7">
    <location>
        <begin position="83"/>
        <end position="140"/>
    </location>
</feature>
<evidence type="ECO:0000313" key="11">
    <source>
        <dbReference type="Proteomes" id="UP001329825"/>
    </source>
</evidence>
<evidence type="ECO:0000256" key="4">
    <source>
        <dbReference type="ARBA" id="ARBA00022989"/>
    </source>
</evidence>
<dbReference type="PANTHER" id="PTHR46140:SF1">
    <property type="entry name" value="VACUOLAR TRANSPORTER CHAPERONE COMPLEX SUBUNIT 4-RELATED"/>
    <property type="match status" value="1"/>
</dbReference>
<feature type="region of interest" description="Disordered" evidence="7">
    <location>
        <begin position="614"/>
        <end position="675"/>
    </location>
</feature>
<feature type="coiled-coil region" evidence="6">
    <location>
        <begin position="55"/>
        <end position="82"/>
    </location>
</feature>
<feature type="region of interest" description="Disordered" evidence="7">
    <location>
        <begin position="552"/>
        <end position="592"/>
    </location>
</feature>
<dbReference type="InterPro" id="IPR018966">
    <property type="entry name" value="VTC_domain"/>
</dbReference>
<feature type="compositionally biased region" description="Polar residues" evidence="7">
    <location>
        <begin position="638"/>
        <end position="657"/>
    </location>
</feature>
<evidence type="ECO:0000256" key="8">
    <source>
        <dbReference type="SAM" id="Phobius"/>
    </source>
</evidence>
<evidence type="ECO:0000313" key="10">
    <source>
        <dbReference type="EMBL" id="WRT67872.1"/>
    </source>
</evidence>
<proteinExistence type="predicted"/>
<feature type="transmembrane region" description="Helical" evidence="8">
    <location>
        <begin position="772"/>
        <end position="793"/>
    </location>
</feature>
<gene>
    <name evidence="10" type="ORF">IL334_004846</name>
</gene>
<name>A0ABZ1D5G3_9TREE</name>
<evidence type="ECO:0000256" key="1">
    <source>
        <dbReference type="ARBA" id="ARBA00004128"/>
    </source>
</evidence>
<keyword evidence="3 8" id="KW-0812">Transmembrane</keyword>
<accession>A0ABZ1D5G3</accession>
<feature type="domain" description="SPX" evidence="9">
    <location>
        <begin position="1"/>
        <end position="200"/>
    </location>
</feature>
<feature type="compositionally biased region" description="Low complexity" evidence="7">
    <location>
        <begin position="710"/>
        <end position="719"/>
    </location>
</feature>
<keyword evidence="11" id="KW-1185">Reference proteome</keyword>
<organism evidence="10 11">
    <name type="scientific">Kwoniella shivajii</name>
    <dbReference type="NCBI Taxonomy" id="564305"/>
    <lineage>
        <taxon>Eukaryota</taxon>
        <taxon>Fungi</taxon>
        <taxon>Dikarya</taxon>
        <taxon>Basidiomycota</taxon>
        <taxon>Agaricomycotina</taxon>
        <taxon>Tremellomycetes</taxon>
        <taxon>Tremellales</taxon>
        <taxon>Cryptococcaceae</taxon>
        <taxon>Kwoniella</taxon>
    </lineage>
</organism>
<feature type="compositionally biased region" description="Basic and acidic residues" evidence="7">
    <location>
        <begin position="103"/>
        <end position="123"/>
    </location>
</feature>
<dbReference type="Pfam" id="PF03105">
    <property type="entry name" value="SPX"/>
    <property type="match status" value="2"/>
</dbReference>
<keyword evidence="4 8" id="KW-1133">Transmembrane helix</keyword>
<feature type="compositionally biased region" description="Basic and acidic residues" evidence="7">
    <location>
        <begin position="615"/>
        <end position="630"/>
    </location>
</feature>
<feature type="compositionally biased region" description="Low complexity" evidence="7">
    <location>
        <begin position="556"/>
        <end position="570"/>
    </location>
</feature>